<dbReference type="AlphaFoldDB" id="A0A7E6EM53"/>
<sequence>MGLNNSKLYVENIATLMKETGFTEDELNKLRLRFSQLDIGKKDFLVRADFLRIKELTINPLGDRIVHLLFNYAKSDMMHFKQFAKILAIFRPIDRNTTEKSVNGKKRKIEFIFRLFDLDGDTIITTNEVANILQMVMGNQLTINQVKYISENMMFQDAETSDKVFNFHKFYDIMASSFTEDELSIHF</sequence>
<keyword evidence="9" id="KW-0479">Metal-binding</keyword>
<keyword evidence="15" id="KW-0449">Lipoprotein</keyword>
<evidence type="ECO:0000256" key="6">
    <source>
        <dbReference type="ARBA" id="ARBA00022490"/>
    </source>
</evidence>
<evidence type="ECO:0000256" key="9">
    <source>
        <dbReference type="ARBA" id="ARBA00022723"/>
    </source>
</evidence>
<comment type="similarity">
    <text evidence="16">Belongs to the calcineurin regulatory subunit family. CHP subfamily.</text>
</comment>
<evidence type="ECO:0000256" key="2">
    <source>
        <dbReference type="ARBA" id="ARBA00004236"/>
    </source>
</evidence>
<evidence type="ECO:0000256" key="11">
    <source>
        <dbReference type="ARBA" id="ARBA00022837"/>
    </source>
</evidence>
<keyword evidence="7" id="KW-0597">Phosphoprotein</keyword>
<accession>A0A7E6EM53</accession>
<dbReference type="GO" id="GO:0015031">
    <property type="term" value="P:protein transport"/>
    <property type="evidence" value="ECO:0007669"/>
    <property type="project" value="UniProtKB-KW"/>
</dbReference>
<evidence type="ECO:0000256" key="16">
    <source>
        <dbReference type="ARBA" id="ARBA00038164"/>
    </source>
</evidence>
<evidence type="ECO:0000256" key="8">
    <source>
        <dbReference type="ARBA" id="ARBA00022707"/>
    </source>
</evidence>
<evidence type="ECO:0000256" key="13">
    <source>
        <dbReference type="ARBA" id="ARBA00023136"/>
    </source>
</evidence>
<keyword evidence="13" id="KW-0472">Membrane</keyword>
<keyword evidence="6" id="KW-0963">Cytoplasm</keyword>
<evidence type="ECO:0000256" key="1">
    <source>
        <dbReference type="ARBA" id="ARBA00004123"/>
    </source>
</evidence>
<keyword evidence="12" id="KW-0653">Protein transport</keyword>
<dbReference type="GO" id="GO:0005509">
    <property type="term" value="F:calcium ion binding"/>
    <property type="evidence" value="ECO:0007669"/>
    <property type="project" value="InterPro"/>
</dbReference>
<dbReference type="Gene3D" id="1.10.238.10">
    <property type="entry name" value="EF-hand"/>
    <property type="match status" value="1"/>
</dbReference>
<name>A0A7E6EM53_9MOLL</name>
<keyword evidence="17" id="KW-1185">Reference proteome</keyword>
<evidence type="ECO:0000256" key="12">
    <source>
        <dbReference type="ARBA" id="ARBA00022927"/>
    </source>
</evidence>
<dbReference type="RefSeq" id="XP_036356691.1">
    <property type="nucleotide sequence ID" value="XM_036500798.1"/>
</dbReference>
<evidence type="ECO:0000256" key="14">
    <source>
        <dbReference type="ARBA" id="ARBA00023242"/>
    </source>
</evidence>
<dbReference type="GO" id="GO:0005886">
    <property type="term" value="C:plasma membrane"/>
    <property type="evidence" value="ECO:0007669"/>
    <property type="project" value="UniProtKB-SubCell"/>
</dbReference>
<reference evidence="18" key="1">
    <citation type="submission" date="2025-08" db="UniProtKB">
        <authorList>
            <consortium name="RefSeq"/>
        </authorList>
    </citation>
    <scope>IDENTIFICATION</scope>
</reference>
<keyword evidence="10" id="KW-0677">Repeat</keyword>
<dbReference type="PROSITE" id="PS50222">
    <property type="entry name" value="EF_HAND_2"/>
    <property type="match status" value="1"/>
</dbReference>
<evidence type="ECO:0000256" key="7">
    <source>
        <dbReference type="ARBA" id="ARBA00022553"/>
    </source>
</evidence>
<dbReference type="GO" id="GO:0005634">
    <property type="term" value="C:nucleus"/>
    <property type="evidence" value="ECO:0007669"/>
    <property type="project" value="UniProtKB-SubCell"/>
</dbReference>
<evidence type="ECO:0000256" key="4">
    <source>
        <dbReference type="ARBA" id="ARBA00022448"/>
    </source>
</evidence>
<comment type="subcellular location">
    <subcellularLocation>
        <location evidence="2">Cell membrane</location>
    </subcellularLocation>
    <subcellularLocation>
        <location evidence="3">Cytoplasm</location>
    </subcellularLocation>
    <subcellularLocation>
        <location evidence="1">Nucleus</location>
    </subcellularLocation>
</comment>
<evidence type="ECO:0000313" key="17">
    <source>
        <dbReference type="Proteomes" id="UP000515154"/>
    </source>
</evidence>
<keyword evidence="8" id="KW-0519">Myristate</keyword>
<evidence type="ECO:0000256" key="5">
    <source>
        <dbReference type="ARBA" id="ARBA00022475"/>
    </source>
</evidence>
<dbReference type="InterPro" id="IPR011992">
    <property type="entry name" value="EF-hand-dom_pair"/>
</dbReference>
<keyword evidence="5" id="KW-1003">Cell membrane</keyword>
<dbReference type="KEGG" id="osn:115225535"/>
<dbReference type="GO" id="GO:0005737">
    <property type="term" value="C:cytoplasm"/>
    <property type="evidence" value="ECO:0007669"/>
    <property type="project" value="UniProtKB-SubCell"/>
</dbReference>
<evidence type="ECO:0000256" key="10">
    <source>
        <dbReference type="ARBA" id="ARBA00022737"/>
    </source>
</evidence>
<dbReference type="PANTHER" id="PTHR46002">
    <property type="entry name" value="EG:114D9.1 PROTEIN-RELATED"/>
    <property type="match status" value="1"/>
</dbReference>
<evidence type="ECO:0000256" key="3">
    <source>
        <dbReference type="ARBA" id="ARBA00004496"/>
    </source>
</evidence>
<evidence type="ECO:0000256" key="15">
    <source>
        <dbReference type="ARBA" id="ARBA00023288"/>
    </source>
</evidence>
<dbReference type="InterPro" id="IPR002048">
    <property type="entry name" value="EF_hand_dom"/>
</dbReference>
<keyword evidence="11" id="KW-0106">Calcium</keyword>
<organism evidence="17 18">
    <name type="scientific">Octopus sinensis</name>
    <name type="common">East Asian common octopus</name>
    <dbReference type="NCBI Taxonomy" id="2607531"/>
    <lineage>
        <taxon>Eukaryota</taxon>
        <taxon>Metazoa</taxon>
        <taxon>Spiralia</taxon>
        <taxon>Lophotrochozoa</taxon>
        <taxon>Mollusca</taxon>
        <taxon>Cephalopoda</taxon>
        <taxon>Coleoidea</taxon>
        <taxon>Octopodiformes</taxon>
        <taxon>Octopoda</taxon>
        <taxon>Incirrata</taxon>
        <taxon>Octopodidae</taxon>
        <taxon>Octopus</taxon>
    </lineage>
</organism>
<keyword evidence="14" id="KW-0539">Nucleus</keyword>
<dbReference type="SUPFAM" id="SSF47473">
    <property type="entry name" value="EF-hand"/>
    <property type="match status" value="1"/>
</dbReference>
<keyword evidence="4" id="KW-0813">Transport</keyword>
<protein>
    <submittedName>
        <fullName evidence="18">Calcineurin B homologous protein 1-like</fullName>
    </submittedName>
</protein>
<evidence type="ECO:0000313" key="18">
    <source>
        <dbReference type="RefSeq" id="XP_036356691.1"/>
    </source>
</evidence>
<dbReference type="Proteomes" id="UP000515154">
    <property type="component" value="Linkage group LG2"/>
</dbReference>
<dbReference type="InterPro" id="IPR051875">
    <property type="entry name" value="Calcineurin_B_homologous"/>
</dbReference>
<proteinExistence type="inferred from homology"/>
<gene>
    <name evidence="18" type="primary">LOC115225535</name>
</gene>